<proteinExistence type="predicted"/>
<keyword evidence="2" id="KW-1185">Reference proteome</keyword>
<reference evidence="1 2" key="1">
    <citation type="journal article" date="2022" name="New Phytol.">
        <title>Ecological generalism drives hyperdiversity of secondary metabolite gene clusters in xylarialean endophytes.</title>
        <authorList>
            <person name="Franco M.E.E."/>
            <person name="Wisecaver J.H."/>
            <person name="Arnold A.E."/>
            <person name="Ju Y.M."/>
            <person name="Slot J.C."/>
            <person name="Ahrendt S."/>
            <person name="Moore L.P."/>
            <person name="Eastman K.E."/>
            <person name="Scott K."/>
            <person name="Konkel Z."/>
            <person name="Mondo S.J."/>
            <person name="Kuo A."/>
            <person name="Hayes R.D."/>
            <person name="Haridas S."/>
            <person name="Andreopoulos B."/>
            <person name="Riley R."/>
            <person name="LaButti K."/>
            <person name="Pangilinan J."/>
            <person name="Lipzen A."/>
            <person name="Amirebrahimi M."/>
            <person name="Yan J."/>
            <person name="Adam C."/>
            <person name="Keymanesh K."/>
            <person name="Ng V."/>
            <person name="Louie K."/>
            <person name="Northen T."/>
            <person name="Drula E."/>
            <person name="Henrissat B."/>
            <person name="Hsieh H.M."/>
            <person name="Youens-Clark K."/>
            <person name="Lutzoni F."/>
            <person name="Miadlikowska J."/>
            <person name="Eastwood D.C."/>
            <person name="Hamelin R.C."/>
            <person name="Grigoriev I.V."/>
            <person name="U'Ren J.M."/>
        </authorList>
    </citation>
    <scope>NUCLEOTIDE SEQUENCE [LARGE SCALE GENOMIC DNA]</scope>
    <source>
        <strain evidence="1 2">ER1909</strain>
    </source>
</reference>
<evidence type="ECO:0000313" key="1">
    <source>
        <dbReference type="EMBL" id="KAI6085686.1"/>
    </source>
</evidence>
<sequence length="429" mass="47342">MTDTPNLRIAIVGAGIAGLGAAIALKNHPAIDVQIYEKAPELKEIGASIALGPNGMRTLERLGVENALDDEIAFRNKTKYPMIYRHWQTNEIISTDSHAGEVQDRHLTSRFYRAHLHEALAQHVEPSRIHLSKSFESVTPDAATQSLLITFTDKTTATADIILGADGIHSPVRTFFVPTSSTAWTGWVAFRSVFPYSHVAHIKDLPDEANHFWGPDRTFFVSKLGKDLFTVVGSYQADPNAPDAPYKDSTWNSDGDVNVLKEFYKDWSPLVRQIVDAVPYTRIYPNSAAQALDTWVLGGGRVTLAGDAAHAHGGAFAAGGSLALDDAWAFAASILKVFPENATRKPTEEEILKALRIYEKTRKPHTDKVMSVVHDNNAKKLARASQASEPETDQQLRARIKNRADPSWIHEHDVQQAFAQVVAREDINP</sequence>
<name>A0ACC0CZH5_9PEZI</name>
<organism evidence="1 2">
    <name type="scientific">Hypoxylon rubiginosum</name>
    <dbReference type="NCBI Taxonomy" id="110542"/>
    <lineage>
        <taxon>Eukaryota</taxon>
        <taxon>Fungi</taxon>
        <taxon>Dikarya</taxon>
        <taxon>Ascomycota</taxon>
        <taxon>Pezizomycotina</taxon>
        <taxon>Sordariomycetes</taxon>
        <taxon>Xylariomycetidae</taxon>
        <taxon>Xylariales</taxon>
        <taxon>Hypoxylaceae</taxon>
        <taxon>Hypoxylon</taxon>
    </lineage>
</organism>
<protein>
    <submittedName>
        <fullName evidence="1">FAD/NAD(P)-binding domain-containing protein</fullName>
    </submittedName>
</protein>
<accession>A0ACC0CZH5</accession>
<dbReference type="Proteomes" id="UP001497680">
    <property type="component" value="Unassembled WGS sequence"/>
</dbReference>
<evidence type="ECO:0000313" key="2">
    <source>
        <dbReference type="Proteomes" id="UP001497680"/>
    </source>
</evidence>
<comment type="caution">
    <text evidence="1">The sequence shown here is derived from an EMBL/GenBank/DDBJ whole genome shotgun (WGS) entry which is preliminary data.</text>
</comment>
<gene>
    <name evidence="1" type="ORF">F4821DRAFT_144325</name>
</gene>
<dbReference type="EMBL" id="MU394322">
    <property type="protein sequence ID" value="KAI6085686.1"/>
    <property type="molecule type" value="Genomic_DNA"/>
</dbReference>